<name>A0A0F9KNM7_9ZZZZ</name>
<gene>
    <name evidence="1" type="ORF">LCGC14_1612300</name>
</gene>
<proteinExistence type="predicted"/>
<sequence length="108" mass="12967">MDKKRLLELAGIVQEQQKADFSQISIVNYLGEQIIDSMVEHYFELKQTGEIESESDFIEIMEDSFRDQYDFIVNEFYSRTKFKVLDELPQRLKQVRRELLAQKRQRKG</sequence>
<evidence type="ECO:0000313" key="1">
    <source>
        <dbReference type="EMBL" id="KKM23718.1"/>
    </source>
</evidence>
<dbReference type="EMBL" id="LAZR01013066">
    <property type="protein sequence ID" value="KKM23718.1"/>
    <property type="molecule type" value="Genomic_DNA"/>
</dbReference>
<protein>
    <submittedName>
        <fullName evidence="1">Uncharacterized protein</fullName>
    </submittedName>
</protein>
<reference evidence="1" key="1">
    <citation type="journal article" date="2015" name="Nature">
        <title>Complex archaea that bridge the gap between prokaryotes and eukaryotes.</title>
        <authorList>
            <person name="Spang A."/>
            <person name="Saw J.H."/>
            <person name="Jorgensen S.L."/>
            <person name="Zaremba-Niedzwiedzka K."/>
            <person name="Martijn J."/>
            <person name="Lind A.E."/>
            <person name="van Eijk R."/>
            <person name="Schleper C."/>
            <person name="Guy L."/>
            <person name="Ettema T.J."/>
        </authorList>
    </citation>
    <scope>NUCLEOTIDE SEQUENCE</scope>
</reference>
<organism evidence="1">
    <name type="scientific">marine sediment metagenome</name>
    <dbReference type="NCBI Taxonomy" id="412755"/>
    <lineage>
        <taxon>unclassified sequences</taxon>
        <taxon>metagenomes</taxon>
        <taxon>ecological metagenomes</taxon>
    </lineage>
</organism>
<comment type="caution">
    <text evidence="1">The sequence shown here is derived from an EMBL/GenBank/DDBJ whole genome shotgun (WGS) entry which is preliminary data.</text>
</comment>
<accession>A0A0F9KNM7</accession>
<dbReference type="AlphaFoldDB" id="A0A0F9KNM7"/>